<comment type="caution">
    <text evidence="1">The sequence shown here is derived from an EMBL/GenBank/DDBJ whole genome shotgun (WGS) entry which is preliminary data.</text>
</comment>
<dbReference type="Proteomes" id="UP001150581">
    <property type="component" value="Unassembled WGS sequence"/>
</dbReference>
<gene>
    <name evidence="1" type="ORF">LPJ66_006442</name>
</gene>
<sequence>MDLAADRSTKQPGQQQYWSASMESRYSGFAGHSLNNYSGNNFCYNYAGIFNNGNSDDNGNGDGNGDGYDSSNEGNDSEPVDVVDSNDSHEESDDDCDSEEEKTQAEVKLRLELCQEMPFWNCILTRDTNEFLYTSVLFNAIPPVTAPEQPKNYFIDPELPRLATPEIVNSIIEYLNLIYRRGSCNVFVSLELRLPSIGDFIWRIFDDTGVDMWTALTCIIFLRRYYKIHNRAIDAPHHATHDLFIGIFMLATKSCELTIDPSRFSYESLVSITSPYYQKCDLVRIRTKVIQNLQYQIWINAQHIIDHVENNLFDVYRLYHAHEYYKKRQEQRQQRRGENYASKR</sequence>
<name>A0ACC1IFQ1_9FUNG</name>
<evidence type="ECO:0000313" key="2">
    <source>
        <dbReference type="Proteomes" id="UP001150581"/>
    </source>
</evidence>
<keyword evidence="2" id="KW-1185">Reference proteome</keyword>
<organism evidence="1 2">
    <name type="scientific">Kickxella alabastrina</name>
    <dbReference type="NCBI Taxonomy" id="61397"/>
    <lineage>
        <taxon>Eukaryota</taxon>
        <taxon>Fungi</taxon>
        <taxon>Fungi incertae sedis</taxon>
        <taxon>Zoopagomycota</taxon>
        <taxon>Kickxellomycotina</taxon>
        <taxon>Kickxellomycetes</taxon>
        <taxon>Kickxellales</taxon>
        <taxon>Kickxellaceae</taxon>
        <taxon>Kickxella</taxon>
    </lineage>
</organism>
<accession>A0ACC1IFQ1</accession>
<evidence type="ECO:0000313" key="1">
    <source>
        <dbReference type="EMBL" id="KAJ1892281.1"/>
    </source>
</evidence>
<protein>
    <submittedName>
        <fullName evidence="1">Uncharacterized protein</fullName>
    </submittedName>
</protein>
<dbReference type="EMBL" id="JANBPG010001020">
    <property type="protein sequence ID" value="KAJ1892281.1"/>
    <property type="molecule type" value="Genomic_DNA"/>
</dbReference>
<reference evidence="1" key="1">
    <citation type="submission" date="2022-07" db="EMBL/GenBank/DDBJ databases">
        <title>Phylogenomic reconstructions and comparative analyses of Kickxellomycotina fungi.</title>
        <authorList>
            <person name="Reynolds N.K."/>
            <person name="Stajich J.E."/>
            <person name="Barry K."/>
            <person name="Grigoriev I.V."/>
            <person name="Crous P."/>
            <person name="Smith M.E."/>
        </authorList>
    </citation>
    <scope>NUCLEOTIDE SEQUENCE</scope>
    <source>
        <strain evidence="1">Benny 63K</strain>
    </source>
</reference>
<proteinExistence type="predicted"/>